<protein>
    <submittedName>
        <fullName evidence="5">Uncharacterized protein</fullName>
    </submittedName>
</protein>
<dbReference type="Proteomes" id="UP001254564">
    <property type="component" value="Unassembled WGS sequence"/>
</dbReference>
<dbReference type="PROSITE" id="PS51257">
    <property type="entry name" value="PROKAR_LIPOPROTEIN"/>
    <property type="match status" value="1"/>
</dbReference>
<feature type="signal peptide" evidence="4">
    <location>
        <begin position="1"/>
        <end position="36"/>
    </location>
</feature>
<dbReference type="Pfam" id="PF07012">
    <property type="entry name" value="Curlin_rpt"/>
    <property type="match status" value="1"/>
</dbReference>
<gene>
    <name evidence="5" type="ORF">QC823_07810</name>
</gene>
<evidence type="ECO:0000313" key="5">
    <source>
        <dbReference type="EMBL" id="MDR5898893.1"/>
    </source>
</evidence>
<evidence type="ECO:0000256" key="3">
    <source>
        <dbReference type="SAM" id="MobiDB-lite"/>
    </source>
</evidence>
<reference evidence="5 6" key="1">
    <citation type="submission" date="2023-04" db="EMBL/GenBank/DDBJ databases">
        <title>A long-awaited taxogenomic arrangement of the family Halomonadaceae.</title>
        <authorList>
            <person name="De La Haba R."/>
            <person name="Chuvochina M."/>
            <person name="Wittouck S."/>
            <person name="Arahal D.R."/>
            <person name="Sanchez-Porro C."/>
            <person name="Hugenholtz P."/>
            <person name="Ventosa A."/>
        </authorList>
    </citation>
    <scope>NUCLEOTIDE SEQUENCE [LARGE SCALE GENOMIC DNA]</scope>
    <source>
        <strain evidence="5 6">DSM 21020</strain>
    </source>
</reference>
<sequence>MNTKHIFTNGFSKQFRWLIGSAALFSACVVMAPATANENENALEEKAKITQHIEEQKSLINSNFSNASIIEQIGHNNNASVAQSFSGDFQMRNFAFIYQNGNNNTGNISQQGSNNTGTISQQGSNNSATIWQEGNHHNASINQKNNDGLAFSADIRQFGSSSDVHIVQPSENGWRSISIEHHAYSADALPVFVETH</sequence>
<keyword evidence="2 4" id="KW-0732">Signal</keyword>
<feature type="chain" id="PRO_5047336215" evidence="4">
    <location>
        <begin position="37"/>
        <end position="196"/>
    </location>
</feature>
<dbReference type="EMBL" id="JARWAN010000010">
    <property type="protein sequence ID" value="MDR5898893.1"/>
    <property type="molecule type" value="Genomic_DNA"/>
</dbReference>
<dbReference type="RefSeq" id="WP_309655806.1">
    <property type="nucleotide sequence ID" value="NZ_JARWAN010000010.1"/>
</dbReference>
<keyword evidence="6" id="KW-1185">Reference proteome</keyword>
<accession>A0ABU1H3L2</accession>
<evidence type="ECO:0000256" key="1">
    <source>
        <dbReference type="ARBA" id="ARBA00009766"/>
    </source>
</evidence>
<comment type="similarity">
    <text evidence="1">Belongs to the CsgA/CsgB family.</text>
</comment>
<comment type="caution">
    <text evidence="5">The sequence shown here is derived from an EMBL/GenBank/DDBJ whole genome shotgun (WGS) entry which is preliminary data.</text>
</comment>
<evidence type="ECO:0000256" key="2">
    <source>
        <dbReference type="ARBA" id="ARBA00022729"/>
    </source>
</evidence>
<proteinExistence type="inferred from homology"/>
<dbReference type="InterPro" id="IPR009742">
    <property type="entry name" value="Curlin_rpt"/>
</dbReference>
<evidence type="ECO:0000256" key="4">
    <source>
        <dbReference type="SAM" id="SignalP"/>
    </source>
</evidence>
<evidence type="ECO:0000313" key="6">
    <source>
        <dbReference type="Proteomes" id="UP001254564"/>
    </source>
</evidence>
<organism evidence="5 6">
    <name type="scientific">Vreelandella vilamensis</name>
    <dbReference type="NCBI Taxonomy" id="531309"/>
    <lineage>
        <taxon>Bacteria</taxon>
        <taxon>Pseudomonadati</taxon>
        <taxon>Pseudomonadota</taxon>
        <taxon>Gammaproteobacteria</taxon>
        <taxon>Oceanospirillales</taxon>
        <taxon>Halomonadaceae</taxon>
        <taxon>Vreelandella</taxon>
    </lineage>
</organism>
<feature type="region of interest" description="Disordered" evidence="3">
    <location>
        <begin position="106"/>
        <end position="130"/>
    </location>
</feature>
<name>A0ABU1H3L2_9GAMM</name>